<dbReference type="CDD" id="cd06257">
    <property type="entry name" value="DnaJ"/>
    <property type="match status" value="1"/>
</dbReference>
<dbReference type="SMART" id="SM00271">
    <property type="entry name" value="DnaJ"/>
    <property type="match status" value="1"/>
</dbReference>
<feature type="transmembrane region" description="Helical" evidence="1">
    <location>
        <begin position="201"/>
        <end position="220"/>
    </location>
</feature>
<evidence type="ECO:0000313" key="3">
    <source>
        <dbReference type="EMBL" id="CAB4739374.1"/>
    </source>
</evidence>
<feature type="transmembrane region" description="Helical" evidence="1">
    <location>
        <begin position="143"/>
        <end position="163"/>
    </location>
</feature>
<reference evidence="3" key="1">
    <citation type="submission" date="2020-05" db="EMBL/GenBank/DDBJ databases">
        <authorList>
            <person name="Chiriac C."/>
            <person name="Salcher M."/>
            <person name="Ghai R."/>
            <person name="Kavagutti S V."/>
        </authorList>
    </citation>
    <scope>NUCLEOTIDE SEQUENCE</scope>
</reference>
<evidence type="ECO:0000256" key="1">
    <source>
        <dbReference type="SAM" id="Phobius"/>
    </source>
</evidence>
<dbReference type="PRINTS" id="PR00625">
    <property type="entry name" value="JDOMAIN"/>
</dbReference>
<dbReference type="Pfam" id="PF00226">
    <property type="entry name" value="DnaJ"/>
    <property type="match status" value="1"/>
</dbReference>
<feature type="domain" description="J" evidence="2">
    <location>
        <begin position="5"/>
        <end position="79"/>
    </location>
</feature>
<dbReference type="InterPro" id="IPR001623">
    <property type="entry name" value="DnaJ_domain"/>
</dbReference>
<organism evidence="3">
    <name type="scientific">freshwater metagenome</name>
    <dbReference type="NCBI Taxonomy" id="449393"/>
    <lineage>
        <taxon>unclassified sequences</taxon>
        <taxon>metagenomes</taxon>
        <taxon>ecological metagenomes</taxon>
    </lineage>
</organism>
<keyword evidence="1" id="KW-0472">Membrane</keyword>
<dbReference type="Gene3D" id="1.10.287.110">
    <property type="entry name" value="DnaJ domain"/>
    <property type="match status" value="1"/>
</dbReference>
<accession>A0A6J6SX45</accession>
<evidence type="ECO:0000259" key="2">
    <source>
        <dbReference type="PROSITE" id="PS50076"/>
    </source>
</evidence>
<dbReference type="SUPFAM" id="SSF46565">
    <property type="entry name" value="Chaperone J-domain"/>
    <property type="match status" value="1"/>
</dbReference>
<keyword evidence="1" id="KW-0812">Transmembrane</keyword>
<dbReference type="EMBL" id="CAEZZB010000008">
    <property type="protein sequence ID" value="CAB4739374.1"/>
    <property type="molecule type" value="Genomic_DNA"/>
</dbReference>
<proteinExistence type="predicted"/>
<dbReference type="AlphaFoldDB" id="A0A6J6SX45"/>
<gene>
    <name evidence="3" type="ORF">UFOPK2816_00179</name>
</gene>
<keyword evidence="1" id="KW-1133">Transmembrane helix</keyword>
<dbReference type="InterPro" id="IPR036869">
    <property type="entry name" value="J_dom_sf"/>
</dbReference>
<protein>
    <submittedName>
        <fullName evidence="3">Unannotated protein</fullName>
    </submittedName>
</protein>
<dbReference type="PROSITE" id="PS50076">
    <property type="entry name" value="DNAJ_2"/>
    <property type="match status" value="1"/>
</dbReference>
<sequence>MNELQAREILGCTTTAGYKELKASYRRMIVMVHPDKAGQDSVSQERAKEASSRLNHAWEYLENREKQGLLGKAESESTTSYQSSRGRATYPHECDICGFAPATKISAPIITSFIYFLRRGKYELNACKACGLAMSRMALRETLIKGWWGFGLLFVPHAIYRYYENIRALGKIDMPSFRDPEVVTLSQYPFRVPPSPFKEPVPLIASAIALTIVGAILFGGGGSGSTTYSTPSKYFGEIGSCYEQVASAEGEKIQMVDCTDSAATLRSIAVTDGDYLCPTETLYTTVANLPDGTVKTACLESI</sequence>
<name>A0A6J6SX45_9ZZZZ</name>